<dbReference type="EMBL" id="QBUD01000005">
    <property type="protein sequence ID" value="PUB14950.1"/>
    <property type="molecule type" value="Genomic_DNA"/>
</dbReference>
<keyword evidence="1" id="KW-0812">Transmembrane</keyword>
<keyword evidence="1" id="KW-1133">Transmembrane helix</keyword>
<reference evidence="2 3" key="1">
    <citation type="submission" date="2018-04" db="EMBL/GenBank/DDBJ databases">
        <title>Genomic Encyclopedia of Archaeal and Bacterial Type Strains, Phase II (KMG-II): from individual species to whole genera.</title>
        <authorList>
            <person name="Goeker M."/>
        </authorList>
    </citation>
    <scope>NUCLEOTIDE SEQUENCE [LARGE SCALE GENOMIC DNA]</scope>
    <source>
        <strain evidence="2 3">DSM 29955</strain>
    </source>
</reference>
<proteinExistence type="predicted"/>
<comment type="caution">
    <text evidence="2">The sequence shown here is derived from an EMBL/GenBank/DDBJ whole genome shotgun (WGS) entry which is preliminary data.</text>
</comment>
<name>A0A2T6KHF2_9RHOB</name>
<protein>
    <submittedName>
        <fullName evidence="2">Uncharacterized protein</fullName>
    </submittedName>
</protein>
<dbReference type="AlphaFoldDB" id="A0A2T6KHF2"/>
<organism evidence="2 3">
    <name type="scientific">Yoonia sediminilitoris</name>
    <dbReference type="NCBI Taxonomy" id="1286148"/>
    <lineage>
        <taxon>Bacteria</taxon>
        <taxon>Pseudomonadati</taxon>
        <taxon>Pseudomonadota</taxon>
        <taxon>Alphaproteobacteria</taxon>
        <taxon>Rhodobacterales</taxon>
        <taxon>Paracoccaceae</taxon>
        <taxon>Yoonia</taxon>
    </lineage>
</organism>
<keyword evidence="3" id="KW-1185">Reference proteome</keyword>
<gene>
    <name evidence="2" type="ORF">C8N45_105173</name>
</gene>
<evidence type="ECO:0000313" key="3">
    <source>
        <dbReference type="Proteomes" id="UP000244523"/>
    </source>
</evidence>
<dbReference type="Proteomes" id="UP000244523">
    <property type="component" value="Unassembled WGS sequence"/>
</dbReference>
<accession>A0A2T6KHF2</accession>
<evidence type="ECO:0000256" key="1">
    <source>
        <dbReference type="SAM" id="Phobius"/>
    </source>
</evidence>
<dbReference type="RefSeq" id="WP_168769470.1">
    <property type="nucleotide sequence ID" value="NZ_QBUD01000005.1"/>
</dbReference>
<evidence type="ECO:0000313" key="2">
    <source>
        <dbReference type="EMBL" id="PUB14950.1"/>
    </source>
</evidence>
<keyword evidence="1" id="KW-0472">Membrane</keyword>
<feature type="transmembrane region" description="Helical" evidence="1">
    <location>
        <begin position="32"/>
        <end position="49"/>
    </location>
</feature>
<sequence length="57" mass="5906">MPLIAAIILFIVFVVNVGLGAASNAAFLSDVGEMLVLSGVAIFFVIAILKKEADANQ</sequence>